<organism evidence="1 2">
    <name type="scientific">Polaribacter haliotis</name>
    <dbReference type="NCBI Taxonomy" id="1888915"/>
    <lineage>
        <taxon>Bacteria</taxon>
        <taxon>Pseudomonadati</taxon>
        <taxon>Bacteroidota</taxon>
        <taxon>Flavobacteriia</taxon>
        <taxon>Flavobacteriales</taxon>
        <taxon>Flavobacteriaceae</taxon>
    </lineage>
</organism>
<dbReference type="AlphaFoldDB" id="A0A7L8AG64"/>
<protein>
    <submittedName>
        <fullName evidence="1">Uncharacterized protein</fullName>
    </submittedName>
</protein>
<gene>
    <name evidence="1" type="ORF">H9I45_00765</name>
</gene>
<sequence length="116" mass="13272">MELILYTKEYDTANSIRNFMDFYYNLQMNHLASDFLQKGLTPTQISEAVTLAIKIAKSSGIEIRKHFKLVYSAIQQEIIQDCKLSHLGYGLVLMNASSNLKVVGDFQVKLLSEFFK</sequence>
<dbReference type="RefSeq" id="WP_140422773.1">
    <property type="nucleotide sequence ID" value="NZ_CP061813.1"/>
</dbReference>
<proteinExistence type="predicted"/>
<evidence type="ECO:0000313" key="2">
    <source>
        <dbReference type="Proteomes" id="UP000516764"/>
    </source>
</evidence>
<evidence type="ECO:0000313" key="1">
    <source>
        <dbReference type="EMBL" id="QOD61001.1"/>
    </source>
</evidence>
<name>A0A7L8AG64_9FLAO</name>
<dbReference type="OrthoDB" id="1202334at2"/>
<keyword evidence="2" id="KW-1185">Reference proteome</keyword>
<reference evidence="1 2" key="1">
    <citation type="journal article" date="2016" name="Int. J. Syst. Evol. Microbiol.">
        <title>Polaribacter haliotis sp. nov., isolated from the gut of abalone Haliotis discus hannai.</title>
        <authorList>
            <person name="Kim Y.O."/>
            <person name="Park I.S."/>
            <person name="Park S."/>
            <person name="Nam B.H."/>
            <person name="Park J.M."/>
            <person name="Kim D.G."/>
            <person name="Yoon J.H."/>
        </authorList>
    </citation>
    <scope>NUCLEOTIDE SEQUENCE [LARGE SCALE GENOMIC DNA]</scope>
    <source>
        <strain evidence="1 2">KCTC 52418</strain>
    </source>
</reference>
<dbReference type="EMBL" id="CP061813">
    <property type="protein sequence ID" value="QOD61001.1"/>
    <property type="molecule type" value="Genomic_DNA"/>
</dbReference>
<dbReference type="Proteomes" id="UP000516764">
    <property type="component" value="Chromosome"/>
</dbReference>
<dbReference type="KEGG" id="phal:H9I45_00765"/>
<accession>A0A7L8AG64</accession>